<evidence type="ECO:0000256" key="7">
    <source>
        <dbReference type="ARBA" id="ARBA00023242"/>
    </source>
</evidence>
<feature type="domain" description="C2H2-type" evidence="10">
    <location>
        <begin position="139"/>
        <end position="170"/>
    </location>
</feature>
<dbReference type="PANTHER" id="PTHR46179:SF13">
    <property type="entry name" value="C2H2-TYPE DOMAIN-CONTAINING PROTEIN"/>
    <property type="match status" value="1"/>
</dbReference>
<proteinExistence type="predicted"/>
<keyword evidence="3 8" id="KW-0863">Zinc-finger</keyword>
<dbReference type="InterPro" id="IPR013087">
    <property type="entry name" value="Znf_C2H2_type"/>
</dbReference>
<dbReference type="GO" id="GO:0008270">
    <property type="term" value="F:zinc ion binding"/>
    <property type="evidence" value="ECO:0007669"/>
    <property type="project" value="UniProtKB-KW"/>
</dbReference>
<dbReference type="PROSITE" id="PS50157">
    <property type="entry name" value="ZINC_FINGER_C2H2_2"/>
    <property type="match status" value="1"/>
</dbReference>
<protein>
    <recommendedName>
        <fullName evidence="10">C2H2-type domain-containing protein</fullName>
    </recommendedName>
</protein>
<evidence type="ECO:0000256" key="1">
    <source>
        <dbReference type="ARBA" id="ARBA00004123"/>
    </source>
</evidence>
<keyword evidence="4" id="KW-0862">Zinc</keyword>
<evidence type="ECO:0000256" key="2">
    <source>
        <dbReference type="ARBA" id="ARBA00022723"/>
    </source>
</evidence>
<sequence>MLDYLPMPGVVHQYNTTTAYNTIPLTPGGLDMNLCSQPTFANSNSFPVSSSSFGFSPSSALYASDLPPVSADTYHTMSGNPPPGQSDQTGGQYDPLLTEPASPSLKASNGTHLPISASPISLSSSHSSSSPPSEQPRCFPCAEERCPKTFKSRSELTKHKRQHDHPVSCPKPGCPHSTAGRNDMRRHINTYHLQWAKENPGLVGYDAREIMKECGYCDHKSNRPDNLKRHIETKHCPRNEERL</sequence>
<dbReference type="Proteomes" id="UP000241462">
    <property type="component" value="Unassembled WGS sequence"/>
</dbReference>
<dbReference type="SMART" id="SM00355">
    <property type="entry name" value="ZnF_C2H2"/>
    <property type="match status" value="3"/>
</dbReference>
<keyword evidence="7" id="KW-0539">Nucleus</keyword>
<evidence type="ECO:0000256" key="9">
    <source>
        <dbReference type="SAM" id="MobiDB-lite"/>
    </source>
</evidence>
<dbReference type="OrthoDB" id="654211at2759"/>
<evidence type="ECO:0000259" key="10">
    <source>
        <dbReference type="PROSITE" id="PS50157"/>
    </source>
</evidence>
<evidence type="ECO:0000256" key="6">
    <source>
        <dbReference type="ARBA" id="ARBA00023163"/>
    </source>
</evidence>
<evidence type="ECO:0000256" key="3">
    <source>
        <dbReference type="ARBA" id="ARBA00022771"/>
    </source>
</evidence>
<dbReference type="AlphaFoldDB" id="A0A2T3ADI1"/>
<keyword evidence="12" id="KW-1185">Reference proteome</keyword>
<name>A0A2T3ADI1_9PEZI</name>
<dbReference type="GO" id="GO:0006357">
    <property type="term" value="P:regulation of transcription by RNA polymerase II"/>
    <property type="evidence" value="ECO:0007669"/>
    <property type="project" value="TreeGrafter"/>
</dbReference>
<organism evidence="11 12">
    <name type="scientific">Coniella lustricola</name>
    <dbReference type="NCBI Taxonomy" id="2025994"/>
    <lineage>
        <taxon>Eukaryota</taxon>
        <taxon>Fungi</taxon>
        <taxon>Dikarya</taxon>
        <taxon>Ascomycota</taxon>
        <taxon>Pezizomycotina</taxon>
        <taxon>Sordariomycetes</taxon>
        <taxon>Sordariomycetidae</taxon>
        <taxon>Diaporthales</taxon>
        <taxon>Schizoparmaceae</taxon>
        <taxon>Coniella</taxon>
    </lineage>
</organism>
<reference evidence="11 12" key="1">
    <citation type="journal article" date="2018" name="Mycol. Prog.">
        <title>Coniella lustricola, a new species from submerged detritus.</title>
        <authorList>
            <person name="Raudabaugh D.B."/>
            <person name="Iturriaga T."/>
            <person name="Carver A."/>
            <person name="Mondo S."/>
            <person name="Pangilinan J."/>
            <person name="Lipzen A."/>
            <person name="He G."/>
            <person name="Amirebrahimi M."/>
            <person name="Grigoriev I.V."/>
            <person name="Miller A.N."/>
        </authorList>
    </citation>
    <scope>NUCLEOTIDE SEQUENCE [LARGE SCALE GENOMIC DNA]</scope>
    <source>
        <strain evidence="11 12">B22-T-1</strain>
    </source>
</reference>
<accession>A0A2T3ADI1</accession>
<evidence type="ECO:0000256" key="8">
    <source>
        <dbReference type="PROSITE-ProRule" id="PRU00042"/>
    </source>
</evidence>
<feature type="region of interest" description="Disordered" evidence="9">
    <location>
        <begin position="72"/>
        <end position="138"/>
    </location>
</feature>
<evidence type="ECO:0000313" key="11">
    <source>
        <dbReference type="EMBL" id="PSR92379.1"/>
    </source>
</evidence>
<evidence type="ECO:0000256" key="4">
    <source>
        <dbReference type="ARBA" id="ARBA00022833"/>
    </source>
</evidence>
<evidence type="ECO:0000256" key="5">
    <source>
        <dbReference type="ARBA" id="ARBA00023015"/>
    </source>
</evidence>
<dbReference type="InParanoid" id="A0A2T3ADI1"/>
<dbReference type="Pfam" id="PF13909">
    <property type="entry name" value="zf-H2C2_5"/>
    <property type="match status" value="1"/>
</dbReference>
<dbReference type="Pfam" id="PF00096">
    <property type="entry name" value="zf-C2H2"/>
    <property type="match status" value="1"/>
</dbReference>
<comment type="subcellular location">
    <subcellularLocation>
        <location evidence="1">Nucleus</location>
    </subcellularLocation>
</comment>
<gene>
    <name evidence="11" type="ORF">BD289DRAFT_177972</name>
</gene>
<keyword evidence="5" id="KW-0805">Transcription regulation</keyword>
<dbReference type="Gene3D" id="3.30.160.60">
    <property type="entry name" value="Classic Zinc Finger"/>
    <property type="match status" value="2"/>
</dbReference>
<keyword evidence="6" id="KW-0804">Transcription</keyword>
<dbReference type="InterPro" id="IPR051061">
    <property type="entry name" value="Zinc_finger_trans_reg"/>
</dbReference>
<dbReference type="PANTHER" id="PTHR46179">
    <property type="entry name" value="ZINC FINGER PROTEIN"/>
    <property type="match status" value="1"/>
</dbReference>
<feature type="compositionally biased region" description="Polar residues" evidence="9">
    <location>
        <begin position="73"/>
        <end position="91"/>
    </location>
</feature>
<dbReference type="PROSITE" id="PS00028">
    <property type="entry name" value="ZINC_FINGER_C2H2_1"/>
    <property type="match status" value="1"/>
</dbReference>
<dbReference type="STRING" id="2025994.A0A2T3ADI1"/>
<dbReference type="GO" id="GO:0005634">
    <property type="term" value="C:nucleus"/>
    <property type="evidence" value="ECO:0007669"/>
    <property type="project" value="UniProtKB-SubCell"/>
</dbReference>
<evidence type="ECO:0000313" key="12">
    <source>
        <dbReference type="Proteomes" id="UP000241462"/>
    </source>
</evidence>
<keyword evidence="2" id="KW-0479">Metal-binding</keyword>
<feature type="region of interest" description="Disordered" evidence="9">
    <location>
        <begin position="152"/>
        <end position="181"/>
    </location>
</feature>
<feature type="compositionally biased region" description="Low complexity" evidence="9">
    <location>
        <begin position="112"/>
        <end position="132"/>
    </location>
</feature>
<dbReference type="EMBL" id="KZ678406">
    <property type="protein sequence ID" value="PSR92379.1"/>
    <property type="molecule type" value="Genomic_DNA"/>
</dbReference>